<dbReference type="AlphaFoldDB" id="A0A328E3H9"/>
<feature type="domain" description="DUF3615" evidence="1">
    <location>
        <begin position="214"/>
        <end position="305"/>
    </location>
</feature>
<proteinExistence type="predicted"/>
<feature type="domain" description="DUF3615" evidence="1">
    <location>
        <begin position="67"/>
        <end position="162"/>
    </location>
</feature>
<dbReference type="PANTHER" id="PTHR34710:SF20">
    <property type="entry name" value="OS10G0550200 PROTEIN"/>
    <property type="match status" value="1"/>
</dbReference>
<gene>
    <name evidence="2" type="ORF">DM860_005535</name>
</gene>
<protein>
    <recommendedName>
        <fullName evidence="1">DUF3615 domain-containing protein</fullName>
    </recommendedName>
</protein>
<sequence>MNCYLGVACFLWKVRVFNFVVCFRPHDLLPDDTKVLYDISGRPLKEIDYDDPDDELLADSRDYDRYANLALAYYNDKHCTDYHKVVPPDGGRRVYEVSWGDKVIVHCGFSAAQTTAAECDSSVKSFFAVLEQSKLNDDDVLVVSCCIADGLKTVGCEGCDISMCGPYDPSWYEKEVERLKAREDRFPLSKYAHYLADGVSLCEKARLRLPYPLLALDYYNKKHHTNYKLVDALPFYSLIEGSFMIHLNFIARQEGDVANKLFFAESEMNRKGVRVVTVCRILHGCKTTAGCHVCKGRWGKRVIHPTSGFRYGRYPFGYRTLRNREGPRSVCNPL</sequence>
<dbReference type="PANTHER" id="PTHR34710">
    <property type="entry name" value="OS03G0834100 PROTEIN"/>
    <property type="match status" value="1"/>
</dbReference>
<dbReference type="EMBL" id="NQVE01000054">
    <property type="protein sequence ID" value="RAL51179.1"/>
    <property type="molecule type" value="Genomic_DNA"/>
</dbReference>
<dbReference type="InterPro" id="IPR022059">
    <property type="entry name" value="DUF3615"/>
</dbReference>
<keyword evidence="3" id="KW-1185">Reference proteome</keyword>
<evidence type="ECO:0000259" key="1">
    <source>
        <dbReference type="Pfam" id="PF12274"/>
    </source>
</evidence>
<dbReference type="Pfam" id="PF12274">
    <property type="entry name" value="DUF3615"/>
    <property type="match status" value="2"/>
</dbReference>
<dbReference type="Proteomes" id="UP000249390">
    <property type="component" value="Unassembled WGS sequence"/>
</dbReference>
<accession>A0A328E3H9</accession>
<evidence type="ECO:0000313" key="2">
    <source>
        <dbReference type="EMBL" id="RAL51179.1"/>
    </source>
</evidence>
<reference evidence="2 3" key="1">
    <citation type="submission" date="2018-06" db="EMBL/GenBank/DDBJ databases">
        <title>The Genome of Cuscuta australis (Dodder) Provides Insight into the Evolution of Plant Parasitism.</title>
        <authorList>
            <person name="Liu H."/>
        </authorList>
    </citation>
    <scope>NUCLEOTIDE SEQUENCE [LARGE SCALE GENOMIC DNA]</scope>
    <source>
        <strain evidence="3">cv. Yunnan</strain>
        <tissue evidence="2">Vines</tissue>
    </source>
</reference>
<comment type="caution">
    <text evidence="2">The sequence shown here is derived from an EMBL/GenBank/DDBJ whole genome shotgun (WGS) entry which is preliminary data.</text>
</comment>
<evidence type="ECO:0000313" key="3">
    <source>
        <dbReference type="Proteomes" id="UP000249390"/>
    </source>
</evidence>
<name>A0A328E3H9_9ASTE</name>
<organism evidence="2 3">
    <name type="scientific">Cuscuta australis</name>
    <dbReference type="NCBI Taxonomy" id="267555"/>
    <lineage>
        <taxon>Eukaryota</taxon>
        <taxon>Viridiplantae</taxon>
        <taxon>Streptophyta</taxon>
        <taxon>Embryophyta</taxon>
        <taxon>Tracheophyta</taxon>
        <taxon>Spermatophyta</taxon>
        <taxon>Magnoliopsida</taxon>
        <taxon>eudicotyledons</taxon>
        <taxon>Gunneridae</taxon>
        <taxon>Pentapetalae</taxon>
        <taxon>asterids</taxon>
        <taxon>lamiids</taxon>
        <taxon>Solanales</taxon>
        <taxon>Convolvulaceae</taxon>
        <taxon>Cuscuteae</taxon>
        <taxon>Cuscuta</taxon>
        <taxon>Cuscuta subgen. Grammica</taxon>
        <taxon>Cuscuta sect. Cleistogrammica</taxon>
    </lineage>
</organism>